<evidence type="ECO:0000313" key="2">
    <source>
        <dbReference type="Proteomes" id="UP000239874"/>
    </source>
</evidence>
<dbReference type="EMBL" id="PSZC01000039">
    <property type="protein sequence ID" value="PPJ31901.1"/>
    <property type="molecule type" value="Genomic_DNA"/>
</dbReference>
<comment type="caution">
    <text evidence="1">The sequence shown here is derived from an EMBL/GenBank/DDBJ whole genome shotgun (WGS) entry which is preliminary data.</text>
</comment>
<evidence type="ECO:0008006" key="3">
    <source>
        <dbReference type="Google" id="ProtNLM"/>
    </source>
</evidence>
<dbReference type="AlphaFoldDB" id="A0A2S6ACV6"/>
<gene>
    <name evidence="1" type="ORF">C5E45_32950</name>
</gene>
<dbReference type="Proteomes" id="UP000239874">
    <property type="component" value="Unassembled WGS sequence"/>
</dbReference>
<reference evidence="1 2" key="1">
    <citation type="submission" date="2018-02" db="EMBL/GenBank/DDBJ databases">
        <title>8 Nocardia nova and 1 Nocardia cyriacigeorgica strain used for evolution to TMP-SMX.</title>
        <authorList>
            <person name="Mehta H."/>
            <person name="Weng J."/>
            <person name="Shamoo Y."/>
        </authorList>
    </citation>
    <scope>NUCLEOTIDE SEQUENCE [LARGE SCALE GENOMIC DNA]</scope>
    <source>
        <strain evidence="1 2">MDA3139</strain>
    </source>
</reference>
<sequence length="271" mass="28867">MAPDGTDRGDPETWRLANPSYGVIQTDKKLEAEFRKMSTPAGRKSFDCEYLGRGDWPEDPEDVEAVLDPEVWSDMEETAPVLRGQVALAVDRSQDGKWWAIAAAKSTDEGRIHLEIGYFQKATQDDVVKYLLAVIQAWDPCVLVIDRKSKAAVLEAKLVAVGVEPEMTGAPQMAVACQGFLDDAVAGLLSHTGQPVLDDAVSAAGQREMPQGDWAWTGPSIAPLVAATLARWGLLAFGVTAPPPASPSTGTGSTTTTARSSGELDVLAAAF</sequence>
<evidence type="ECO:0000313" key="1">
    <source>
        <dbReference type="EMBL" id="PPJ31901.1"/>
    </source>
</evidence>
<organism evidence="1 2">
    <name type="scientific">Nocardia nova</name>
    <dbReference type="NCBI Taxonomy" id="37330"/>
    <lineage>
        <taxon>Bacteria</taxon>
        <taxon>Bacillati</taxon>
        <taxon>Actinomycetota</taxon>
        <taxon>Actinomycetes</taxon>
        <taxon>Mycobacteriales</taxon>
        <taxon>Nocardiaceae</taxon>
        <taxon>Nocardia</taxon>
    </lineage>
</organism>
<protein>
    <recommendedName>
        <fullName evidence="3">Terminase large subunit gp17-like C-terminal domain-containing protein</fullName>
    </recommendedName>
</protein>
<accession>A0A2S6ACV6</accession>
<name>A0A2S6ACV6_9NOCA</name>
<proteinExistence type="predicted"/>